<evidence type="ECO:0000256" key="1">
    <source>
        <dbReference type="SAM" id="MobiDB-lite"/>
    </source>
</evidence>
<evidence type="ECO:0000313" key="2">
    <source>
        <dbReference type="EMBL" id="GAP48949.1"/>
    </source>
</evidence>
<feature type="compositionally biased region" description="Low complexity" evidence="1">
    <location>
        <begin position="21"/>
        <end position="31"/>
    </location>
</feature>
<protein>
    <submittedName>
        <fullName evidence="2">Uncharacterized protein</fullName>
    </submittedName>
</protein>
<dbReference type="PATRIC" id="fig|146537.3.peg.4014"/>
<feature type="region of interest" description="Disordered" evidence="1">
    <location>
        <begin position="18"/>
        <end position="47"/>
    </location>
</feature>
<dbReference type="EMBL" id="DF968285">
    <property type="protein sequence ID" value="GAP48949.1"/>
    <property type="molecule type" value="Genomic_DNA"/>
</dbReference>
<gene>
    <name evidence="2" type="ORF">SAZU_3814</name>
</gene>
<name>A0A0K8PNF0_STRAJ</name>
<dbReference type="Proteomes" id="UP000053859">
    <property type="component" value="Unassembled WGS sequence"/>
</dbReference>
<accession>A0A0K8PNF0</accession>
<proteinExistence type="predicted"/>
<reference evidence="2" key="1">
    <citation type="journal article" date="2015" name="Genome Announc.">
        <title>Draft Genome Sequence of Thiostrepton-Producing Streptomyces azureus ATCC 14921.</title>
        <authorList>
            <person name="Sakihara K."/>
            <person name="Maeda J."/>
            <person name="Tashiro K."/>
            <person name="Fujino Y."/>
            <person name="Kuhara S."/>
            <person name="Ohshima T."/>
            <person name="Ogata S."/>
            <person name="Doi K."/>
        </authorList>
    </citation>
    <scope>NUCLEOTIDE SEQUENCE [LARGE SCALE GENOMIC DNA]</scope>
    <source>
        <strain evidence="2">ATCC14921</strain>
    </source>
</reference>
<sequence>MEGEAVIESALLLVSGAPLDSRSAPGSSKSGPGAGSRGSSGFSGSVAGRVLVGTGEEGADRVRYEFDVHCPSRQRVGCG</sequence>
<keyword evidence="3" id="KW-1185">Reference proteome</keyword>
<evidence type="ECO:0000313" key="3">
    <source>
        <dbReference type="Proteomes" id="UP000053859"/>
    </source>
</evidence>
<organism evidence="2 3">
    <name type="scientific">Streptomyces azureus</name>
    <dbReference type="NCBI Taxonomy" id="146537"/>
    <lineage>
        <taxon>Bacteria</taxon>
        <taxon>Bacillati</taxon>
        <taxon>Actinomycetota</taxon>
        <taxon>Actinomycetes</taxon>
        <taxon>Kitasatosporales</taxon>
        <taxon>Streptomycetaceae</taxon>
        <taxon>Streptomyces</taxon>
    </lineage>
</organism>
<dbReference type="AlphaFoldDB" id="A0A0K8PNF0"/>